<accession>A0A540W7G2</accession>
<reference evidence="2 3" key="1">
    <citation type="submission" date="2019-06" db="EMBL/GenBank/DDBJ databases">
        <title>Description of Kitasatospora acidophila sp. nov. isolated from pine grove soil, and reclassification of Streptomyces novaecaesareae to Kitasatospora novaeceasareae comb. nov.</title>
        <authorList>
            <person name="Kim M.J."/>
        </authorList>
    </citation>
    <scope>NUCLEOTIDE SEQUENCE [LARGE SCALE GENOMIC DNA]</scope>
    <source>
        <strain evidence="2 3">MMS16-CNU292</strain>
    </source>
</reference>
<dbReference type="SUPFAM" id="SSF52402">
    <property type="entry name" value="Adenine nucleotide alpha hydrolases-like"/>
    <property type="match status" value="1"/>
</dbReference>
<keyword evidence="3" id="KW-1185">Reference proteome</keyword>
<dbReference type="OrthoDB" id="3472822at2"/>
<dbReference type="Gene3D" id="3.40.50.12370">
    <property type="match status" value="1"/>
</dbReference>
<dbReference type="RefSeq" id="WP_141637948.1">
    <property type="nucleotide sequence ID" value="NZ_VIGB01000003.1"/>
</dbReference>
<evidence type="ECO:0000259" key="1">
    <source>
        <dbReference type="Pfam" id="PF00582"/>
    </source>
</evidence>
<dbReference type="Proteomes" id="UP000319103">
    <property type="component" value="Unassembled WGS sequence"/>
</dbReference>
<sequence>MGGRIVAGVSGSLGSLAALHRAVGLARQAEAELLVVLVWTPPGGEYGFRRAPCPPLLSTCRDAAVQRLREAMAQAFPTGGVGVPLSCVAVRGEPGAALVAAADRPDDLLVIGAGGRRWWRRLWPSVARYCQRQAGCPVLTVPRPELQRELDRLTRRLALAHVGY</sequence>
<gene>
    <name evidence="2" type="ORF">E6W39_25460</name>
</gene>
<comment type="caution">
    <text evidence="2">The sequence shown here is derived from an EMBL/GenBank/DDBJ whole genome shotgun (WGS) entry which is preliminary data.</text>
</comment>
<protein>
    <submittedName>
        <fullName evidence="2">Universal stress protein</fullName>
    </submittedName>
</protein>
<evidence type="ECO:0000313" key="3">
    <source>
        <dbReference type="Proteomes" id="UP000319103"/>
    </source>
</evidence>
<dbReference type="AlphaFoldDB" id="A0A540W7G2"/>
<feature type="domain" description="UspA" evidence="1">
    <location>
        <begin position="3"/>
        <end position="142"/>
    </location>
</feature>
<name>A0A540W7G2_9ACTN</name>
<proteinExistence type="predicted"/>
<dbReference type="InterPro" id="IPR006016">
    <property type="entry name" value="UspA"/>
</dbReference>
<dbReference type="EMBL" id="VIGB01000003">
    <property type="protein sequence ID" value="TQF04966.1"/>
    <property type="molecule type" value="Genomic_DNA"/>
</dbReference>
<dbReference type="Pfam" id="PF00582">
    <property type="entry name" value="Usp"/>
    <property type="match status" value="1"/>
</dbReference>
<organism evidence="2 3">
    <name type="scientific">Kitasatospora acidiphila</name>
    <dbReference type="NCBI Taxonomy" id="2567942"/>
    <lineage>
        <taxon>Bacteria</taxon>
        <taxon>Bacillati</taxon>
        <taxon>Actinomycetota</taxon>
        <taxon>Actinomycetes</taxon>
        <taxon>Kitasatosporales</taxon>
        <taxon>Streptomycetaceae</taxon>
        <taxon>Kitasatospora</taxon>
    </lineage>
</organism>
<dbReference type="CDD" id="cd00293">
    <property type="entry name" value="USP-like"/>
    <property type="match status" value="1"/>
</dbReference>
<evidence type="ECO:0000313" key="2">
    <source>
        <dbReference type="EMBL" id="TQF04966.1"/>
    </source>
</evidence>